<dbReference type="PROSITE" id="PS00622">
    <property type="entry name" value="HTH_LUXR_1"/>
    <property type="match status" value="1"/>
</dbReference>
<evidence type="ECO:0000313" key="6">
    <source>
        <dbReference type="Proteomes" id="UP001056535"/>
    </source>
</evidence>
<dbReference type="RefSeq" id="WP_252620629.1">
    <property type="nucleotide sequence ID" value="NZ_CP099490.1"/>
</dbReference>
<evidence type="ECO:0000256" key="3">
    <source>
        <dbReference type="ARBA" id="ARBA00023163"/>
    </source>
</evidence>
<dbReference type="InterPro" id="IPR036388">
    <property type="entry name" value="WH-like_DNA-bd_sf"/>
</dbReference>
<dbReference type="Pfam" id="PF00196">
    <property type="entry name" value="GerE"/>
    <property type="match status" value="1"/>
</dbReference>
<dbReference type="Gene3D" id="1.10.10.10">
    <property type="entry name" value="Winged helix-like DNA-binding domain superfamily/Winged helix DNA-binding domain"/>
    <property type="match status" value="1"/>
</dbReference>
<keyword evidence="2" id="KW-0238">DNA-binding</keyword>
<keyword evidence="1" id="KW-0805">Transcription regulation</keyword>
<dbReference type="EMBL" id="CP099490">
    <property type="protein sequence ID" value="USQ76007.1"/>
    <property type="molecule type" value="Genomic_DNA"/>
</dbReference>
<dbReference type="PANTHER" id="PTHR44688:SF16">
    <property type="entry name" value="DNA-BINDING TRANSCRIPTIONAL ACTIVATOR DEVR_DOSR"/>
    <property type="match status" value="1"/>
</dbReference>
<dbReference type="InterPro" id="IPR016032">
    <property type="entry name" value="Sig_transdc_resp-reg_C-effctor"/>
</dbReference>
<dbReference type="PRINTS" id="PR00038">
    <property type="entry name" value="HTHLUXR"/>
</dbReference>
<dbReference type="Proteomes" id="UP001056535">
    <property type="component" value="Chromosome"/>
</dbReference>
<evidence type="ECO:0000256" key="1">
    <source>
        <dbReference type="ARBA" id="ARBA00023015"/>
    </source>
</evidence>
<gene>
    <name evidence="5" type="ORF">NF557_15635</name>
</gene>
<evidence type="ECO:0000259" key="4">
    <source>
        <dbReference type="PROSITE" id="PS50043"/>
    </source>
</evidence>
<protein>
    <submittedName>
        <fullName evidence="5">LuxR C-terminal-related transcriptional regulator</fullName>
    </submittedName>
</protein>
<feature type="domain" description="HTH luxR-type" evidence="4">
    <location>
        <begin position="121"/>
        <end position="187"/>
    </location>
</feature>
<keyword evidence="3" id="KW-0804">Transcription</keyword>
<accession>A0ABY4YH95</accession>
<evidence type="ECO:0000313" key="5">
    <source>
        <dbReference type="EMBL" id="USQ76007.1"/>
    </source>
</evidence>
<dbReference type="PANTHER" id="PTHR44688">
    <property type="entry name" value="DNA-BINDING TRANSCRIPTIONAL ACTIVATOR DEVR_DOSR"/>
    <property type="match status" value="1"/>
</dbReference>
<sequence>MPDVLTPRNDVDLLRAIGELAHQEADQAGPELTLLLLVERLLVCESALTLADEDVRSGRPQADVAGATTVLLIRSEVDGVFRGEVELRREPARPFGDRERVLVDLLRPHVTSWLTRLGAPPGTLWSSAITERQLEILGLVRCGMSNKEIARALGLSPATVRKHLQNAFERLGTASRTAAVSAAFSRNAETEGWHV</sequence>
<dbReference type="CDD" id="cd06170">
    <property type="entry name" value="LuxR_C_like"/>
    <property type="match status" value="1"/>
</dbReference>
<dbReference type="PROSITE" id="PS50043">
    <property type="entry name" value="HTH_LUXR_2"/>
    <property type="match status" value="1"/>
</dbReference>
<dbReference type="SUPFAM" id="SSF46894">
    <property type="entry name" value="C-terminal effector domain of the bipartite response regulators"/>
    <property type="match status" value="1"/>
</dbReference>
<organism evidence="5 6">
    <name type="scientific">Ornithinimicrobium cryptoxanthini</name>
    <dbReference type="NCBI Taxonomy" id="2934161"/>
    <lineage>
        <taxon>Bacteria</taxon>
        <taxon>Bacillati</taxon>
        <taxon>Actinomycetota</taxon>
        <taxon>Actinomycetes</taxon>
        <taxon>Micrococcales</taxon>
        <taxon>Ornithinimicrobiaceae</taxon>
        <taxon>Ornithinimicrobium</taxon>
    </lineage>
</organism>
<name>A0ABY4YH95_9MICO</name>
<dbReference type="InterPro" id="IPR000792">
    <property type="entry name" value="Tscrpt_reg_LuxR_C"/>
</dbReference>
<keyword evidence="6" id="KW-1185">Reference proteome</keyword>
<reference evidence="5" key="1">
    <citation type="submission" date="2022-06" db="EMBL/GenBank/DDBJ databases">
        <title>Ornithinimicrobium JY.X270.</title>
        <authorList>
            <person name="Huang Y."/>
        </authorList>
    </citation>
    <scope>NUCLEOTIDE SEQUENCE</scope>
    <source>
        <strain evidence="5">JY.X270</strain>
    </source>
</reference>
<proteinExistence type="predicted"/>
<dbReference type="SMART" id="SM00421">
    <property type="entry name" value="HTH_LUXR"/>
    <property type="match status" value="1"/>
</dbReference>
<evidence type="ECO:0000256" key="2">
    <source>
        <dbReference type="ARBA" id="ARBA00023125"/>
    </source>
</evidence>